<comment type="caution">
    <text evidence="2">The sequence shown here is derived from an EMBL/GenBank/DDBJ whole genome shotgun (WGS) entry which is preliminary data.</text>
</comment>
<accession>A0A9P9KWW4</accession>
<keyword evidence="3" id="KW-1185">Reference proteome</keyword>
<dbReference type="Proteomes" id="UP000720189">
    <property type="component" value="Unassembled WGS sequence"/>
</dbReference>
<sequence length="111" mass="12508">MYLILLHGSPVRLFFPLERRRQGRLFSLADAPQKKNPSVKFDHTRPLHCAHSDLFAHALCCSSTVGSLFLLLLPLVSSFLPNSSLARSFARFRFASLFCISSSFISFVYPS</sequence>
<dbReference type="GeneID" id="70215976"/>
<dbReference type="AlphaFoldDB" id="A0A9P9KWW4"/>
<protein>
    <recommendedName>
        <fullName evidence="4">Transmembrane protein</fullName>
    </recommendedName>
</protein>
<evidence type="ECO:0000256" key="1">
    <source>
        <dbReference type="SAM" id="Phobius"/>
    </source>
</evidence>
<evidence type="ECO:0000313" key="2">
    <source>
        <dbReference type="EMBL" id="KAH7270270.1"/>
    </source>
</evidence>
<dbReference type="EMBL" id="JAGMUX010000001">
    <property type="protein sequence ID" value="KAH7270270.1"/>
    <property type="molecule type" value="Genomic_DNA"/>
</dbReference>
<keyword evidence="1" id="KW-1133">Transmembrane helix</keyword>
<name>A0A9P9KWW4_FUSRE</name>
<dbReference type="RefSeq" id="XP_046057038.1">
    <property type="nucleotide sequence ID" value="XM_046186022.1"/>
</dbReference>
<keyword evidence="1" id="KW-0812">Transmembrane</keyword>
<reference evidence="2" key="1">
    <citation type="journal article" date="2021" name="Nat. Commun.">
        <title>Genetic determinants of endophytism in the Arabidopsis root mycobiome.</title>
        <authorList>
            <person name="Mesny F."/>
            <person name="Miyauchi S."/>
            <person name="Thiergart T."/>
            <person name="Pickel B."/>
            <person name="Atanasova L."/>
            <person name="Karlsson M."/>
            <person name="Huettel B."/>
            <person name="Barry K.W."/>
            <person name="Haridas S."/>
            <person name="Chen C."/>
            <person name="Bauer D."/>
            <person name="Andreopoulos W."/>
            <person name="Pangilinan J."/>
            <person name="LaButti K."/>
            <person name="Riley R."/>
            <person name="Lipzen A."/>
            <person name="Clum A."/>
            <person name="Drula E."/>
            <person name="Henrissat B."/>
            <person name="Kohler A."/>
            <person name="Grigoriev I.V."/>
            <person name="Martin F.M."/>
            <person name="Hacquard S."/>
        </authorList>
    </citation>
    <scope>NUCLEOTIDE SEQUENCE</scope>
    <source>
        <strain evidence="2">MPI-CAGE-AT-0023</strain>
    </source>
</reference>
<feature type="transmembrane region" description="Helical" evidence="1">
    <location>
        <begin position="54"/>
        <end position="80"/>
    </location>
</feature>
<feature type="transmembrane region" description="Helical" evidence="1">
    <location>
        <begin position="92"/>
        <end position="109"/>
    </location>
</feature>
<organism evidence="2 3">
    <name type="scientific">Fusarium redolens</name>
    <dbReference type="NCBI Taxonomy" id="48865"/>
    <lineage>
        <taxon>Eukaryota</taxon>
        <taxon>Fungi</taxon>
        <taxon>Dikarya</taxon>
        <taxon>Ascomycota</taxon>
        <taxon>Pezizomycotina</taxon>
        <taxon>Sordariomycetes</taxon>
        <taxon>Hypocreomycetidae</taxon>
        <taxon>Hypocreales</taxon>
        <taxon>Nectriaceae</taxon>
        <taxon>Fusarium</taxon>
        <taxon>Fusarium redolens species complex</taxon>
    </lineage>
</organism>
<evidence type="ECO:0008006" key="4">
    <source>
        <dbReference type="Google" id="ProtNLM"/>
    </source>
</evidence>
<proteinExistence type="predicted"/>
<keyword evidence="1" id="KW-0472">Membrane</keyword>
<evidence type="ECO:0000313" key="3">
    <source>
        <dbReference type="Proteomes" id="UP000720189"/>
    </source>
</evidence>
<gene>
    <name evidence="2" type="ORF">BKA55DRAFT_39295</name>
</gene>